<protein>
    <submittedName>
        <fullName evidence="2">Uncharacterized protein</fullName>
    </submittedName>
</protein>
<keyword evidence="3" id="KW-1185">Reference proteome</keyword>
<evidence type="ECO:0000313" key="3">
    <source>
        <dbReference type="Proteomes" id="UP001432027"/>
    </source>
</evidence>
<reference evidence="2" key="1">
    <citation type="submission" date="2023-10" db="EMBL/GenBank/DDBJ databases">
        <title>Genome assembly of Pristionchus species.</title>
        <authorList>
            <person name="Yoshida K."/>
            <person name="Sommer R.J."/>
        </authorList>
    </citation>
    <scope>NUCLEOTIDE SEQUENCE</scope>
    <source>
        <strain evidence="2">RS0144</strain>
    </source>
</reference>
<organism evidence="2 3">
    <name type="scientific">Pristionchus entomophagus</name>
    <dbReference type="NCBI Taxonomy" id="358040"/>
    <lineage>
        <taxon>Eukaryota</taxon>
        <taxon>Metazoa</taxon>
        <taxon>Ecdysozoa</taxon>
        <taxon>Nematoda</taxon>
        <taxon>Chromadorea</taxon>
        <taxon>Rhabditida</taxon>
        <taxon>Rhabditina</taxon>
        <taxon>Diplogasteromorpha</taxon>
        <taxon>Diplogasteroidea</taxon>
        <taxon>Neodiplogasteridae</taxon>
        <taxon>Pristionchus</taxon>
    </lineage>
</organism>
<dbReference type="Proteomes" id="UP001432027">
    <property type="component" value="Unassembled WGS sequence"/>
</dbReference>
<proteinExistence type="predicted"/>
<gene>
    <name evidence="2" type="ORF">PENTCL1PPCAC_29678</name>
</gene>
<keyword evidence="1" id="KW-0812">Transmembrane</keyword>
<comment type="caution">
    <text evidence="2">The sequence shown here is derived from an EMBL/GenBank/DDBJ whole genome shotgun (WGS) entry which is preliminary data.</text>
</comment>
<feature type="transmembrane region" description="Helical" evidence="1">
    <location>
        <begin position="91"/>
        <end position="110"/>
    </location>
</feature>
<feature type="non-terminal residue" evidence="2">
    <location>
        <position position="1"/>
    </location>
</feature>
<evidence type="ECO:0000256" key="1">
    <source>
        <dbReference type="SAM" id="Phobius"/>
    </source>
</evidence>
<name>A0AAV5UKI1_9BILA</name>
<accession>A0AAV5UKI1</accession>
<keyword evidence="1" id="KW-0472">Membrane</keyword>
<keyword evidence="1" id="KW-1133">Transmembrane helix</keyword>
<dbReference type="AlphaFoldDB" id="A0AAV5UKI1"/>
<dbReference type="EMBL" id="BTSX01000006">
    <property type="protein sequence ID" value="GMT07504.1"/>
    <property type="molecule type" value="Genomic_DNA"/>
</dbReference>
<evidence type="ECO:0000313" key="2">
    <source>
        <dbReference type="EMBL" id="GMT07504.1"/>
    </source>
</evidence>
<sequence>TLFIHTHTSQTNLDHKKTTNFAGTAHTLDRKEESEGGYDDRLRYPEEGRSGLRYLSWRTTTRERDVEFRSFLAHTSRIHVPFSDSRKVQSLVHIVGLLFGGSLCVVGAFADAREGNE</sequence>